<feature type="transmembrane region" description="Helical" evidence="10">
    <location>
        <begin position="473"/>
        <end position="494"/>
    </location>
</feature>
<keyword evidence="5" id="KW-0560">Oxidoreductase</keyword>
<evidence type="ECO:0000313" key="13">
    <source>
        <dbReference type="EMBL" id="OAE27046.1"/>
    </source>
</evidence>
<evidence type="ECO:0000256" key="8">
    <source>
        <dbReference type="ARBA" id="ARBA00038920"/>
    </source>
</evidence>
<keyword evidence="4" id="KW-0274">FAD</keyword>
<evidence type="ECO:0000256" key="9">
    <source>
        <dbReference type="PROSITE-ProRule" id="PRU00182"/>
    </source>
</evidence>
<dbReference type="GO" id="GO:0016656">
    <property type="term" value="F:monodehydroascorbate reductase (NADH) activity"/>
    <property type="evidence" value="ECO:0007669"/>
    <property type="project" value="UniProtKB-EC"/>
</dbReference>
<keyword evidence="3" id="KW-0285">Flavoprotein</keyword>
<comment type="cofactor">
    <cofactor evidence="1">
        <name>FAD</name>
        <dbReference type="ChEBI" id="CHEBI:57692"/>
    </cofactor>
</comment>
<keyword evidence="9" id="KW-0694">RNA-binding</keyword>
<dbReference type="PANTHER" id="PTHR43557:SF2">
    <property type="entry name" value="RIESKE DOMAIN-CONTAINING PROTEIN-RELATED"/>
    <property type="match status" value="1"/>
</dbReference>
<organism evidence="13 14">
    <name type="scientific">Marchantia polymorpha subsp. ruderalis</name>
    <dbReference type="NCBI Taxonomy" id="1480154"/>
    <lineage>
        <taxon>Eukaryota</taxon>
        <taxon>Viridiplantae</taxon>
        <taxon>Streptophyta</taxon>
        <taxon>Embryophyta</taxon>
        <taxon>Marchantiophyta</taxon>
        <taxon>Marchantiopsida</taxon>
        <taxon>Marchantiidae</taxon>
        <taxon>Marchantiales</taxon>
        <taxon>Marchantiaceae</taxon>
        <taxon>Marchantia</taxon>
    </lineage>
</organism>
<reference evidence="13" key="1">
    <citation type="submission" date="2016-03" db="EMBL/GenBank/DDBJ databases">
        <title>Mechanisms controlling the formation of the plant cell surface in tip-growing cells are functionally conserved among land plants.</title>
        <authorList>
            <person name="Honkanen S."/>
            <person name="Jones V.A."/>
            <person name="Morieri G."/>
            <person name="Champion C."/>
            <person name="Hetherington A.J."/>
            <person name="Kelly S."/>
            <person name="Saint-Marcoux D."/>
            <person name="Proust H."/>
            <person name="Prescott H."/>
            <person name="Dolan L."/>
        </authorList>
    </citation>
    <scope>NUCLEOTIDE SEQUENCE [LARGE SCALE GENOMIC DNA]</scope>
    <source>
        <tissue evidence="13">Whole gametophyte</tissue>
    </source>
</reference>
<dbReference type="PANTHER" id="PTHR43557">
    <property type="entry name" value="APOPTOSIS-INDUCING FACTOR 1"/>
    <property type="match status" value="1"/>
</dbReference>
<evidence type="ECO:0000256" key="1">
    <source>
        <dbReference type="ARBA" id="ARBA00001974"/>
    </source>
</evidence>
<keyword evidence="10" id="KW-0812">Transmembrane</keyword>
<keyword evidence="7" id="KW-0676">Redox-active center</keyword>
<dbReference type="PRINTS" id="PR00368">
    <property type="entry name" value="FADPNR"/>
</dbReference>
<dbReference type="AlphaFoldDB" id="A0A176W4D1"/>
<dbReference type="InterPro" id="IPR050446">
    <property type="entry name" value="FAD-oxidoreductase/Apoptosis"/>
</dbReference>
<name>A0A176W4D1_MARPO</name>
<dbReference type="GO" id="GO:0003723">
    <property type="term" value="F:RNA binding"/>
    <property type="evidence" value="ECO:0007669"/>
    <property type="project" value="UniProtKB-KW"/>
</dbReference>
<dbReference type="Pfam" id="PF21791">
    <property type="entry name" value="MDHAR3-like_C"/>
    <property type="match status" value="1"/>
</dbReference>
<dbReference type="GO" id="GO:0005737">
    <property type="term" value="C:cytoplasm"/>
    <property type="evidence" value="ECO:0007669"/>
    <property type="project" value="TreeGrafter"/>
</dbReference>
<evidence type="ECO:0000259" key="11">
    <source>
        <dbReference type="Pfam" id="PF07992"/>
    </source>
</evidence>
<evidence type="ECO:0000256" key="5">
    <source>
        <dbReference type="ARBA" id="ARBA00023002"/>
    </source>
</evidence>
<feature type="domain" description="FAD/NAD(P)-binding" evidence="11">
    <location>
        <begin position="5"/>
        <end position="340"/>
    </location>
</feature>
<evidence type="ECO:0000256" key="7">
    <source>
        <dbReference type="ARBA" id="ARBA00023284"/>
    </source>
</evidence>
<evidence type="ECO:0000256" key="3">
    <source>
        <dbReference type="ARBA" id="ARBA00022630"/>
    </source>
</evidence>
<dbReference type="SUPFAM" id="SSF55424">
    <property type="entry name" value="FAD/NAD-linked reductases, dimerisation (C-terminal) domain"/>
    <property type="match status" value="1"/>
</dbReference>
<dbReference type="EC" id="1.6.5.4" evidence="8"/>
<comment type="similarity">
    <text evidence="2">Belongs to the FAD-dependent oxidoreductase family.</text>
</comment>
<keyword evidence="10" id="KW-1133">Transmembrane helix</keyword>
<dbReference type="Gene3D" id="3.30.390.30">
    <property type="match status" value="1"/>
</dbReference>
<dbReference type="SUPFAM" id="SSF51905">
    <property type="entry name" value="FAD/NAD(P)-binding domain"/>
    <property type="match status" value="1"/>
</dbReference>
<proteinExistence type="inferred from homology"/>
<evidence type="ECO:0000313" key="14">
    <source>
        <dbReference type="Proteomes" id="UP000077202"/>
    </source>
</evidence>
<dbReference type="PRINTS" id="PR00411">
    <property type="entry name" value="PNDRDTASEI"/>
</dbReference>
<dbReference type="PROSITE" id="PS50889">
    <property type="entry name" value="S4"/>
    <property type="match status" value="1"/>
</dbReference>
<keyword evidence="14" id="KW-1185">Reference proteome</keyword>
<dbReference type="InterPro" id="IPR036188">
    <property type="entry name" value="FAD/NAD-bd_sf"/>
</dbReference>
<sequence>MGRSFQVVILGGGTAAGYAALEFVKNDYNHGDLCIISEESVAPYERPALSKGFLLPEGAARLPSFHTCVGTGNERQLTKWYKDHGIELILDTRVVAADVKGHTLRTSSQETIAFRTLIIATGARVLRLEEFGITGSVAPNICYLRSVQDANKLVEAMAACKSIGGSAVVIGGGYIGMECAAALIGNRIPVTMVFPESHISEYFTVPQLSVKLDWGSVARLFTPEIAAFYEQYYEKRGVTFKKGTVMSGFERNDQGKVEAVVLKDGSRLPADLVVVGVGIRPNVSLFEGQLTLEKGGIKVNGKMQTSNSSVYAVGDVVSFPLRMYGEMRKLEHVDHARKSAAHAVQAILCPEKIEDYNYMPYFYSRVFTLSWQFFGDNVGSCIHYGVQSSGKFGAYWINKGKLVGAFLEGGSKDEYAALARVARDRPEVPDVNLLEDQGLGFAMAHTMEPDSASSSFKGSIQAGNMLLEKPAMIVFQAATGIAVAAAIAGFVYWYGSRRRRLL</sequence>
<evidence type="ECO:0000256" key="2">
    <source>
        <dbReference type="ARBA" id="ARBA00006442"/>
    </source>
</evidence>
<evidence type="ECO:0000259" key="12">
    <source>
        <dbReference type="Pfam" id="PF21791"/>
    </source>
</evidence>
<dbReference type="InterPro" id="IPR016156">
    <property type="entry name" value="FAD/NAD-linked_Rdtase_dimer_sf"/>
</dbReference>
<comment type="caution">
    <text evidence="13">The sequence shown here is derived from an EMBL/GenBank/DDBJ whole genome shotgun (WGS) entry which is preliminary data.</text>
</comment>
<evidence type="ECO:0000256" key="4">
    <source>
        <dbReference type="ARBA" id="ARBA00022827"/>
    </source>
</evidence>
<dbReference type="Gene3D" id="3.50.50.60">
    <property type="entry name" value="FAD/NAD(P)-binding domain"/>
    <property type="match status" value="2"/>
</dbReference>
<dbReference type="InterPro" id="IPR048618">
    <property type="entry name" value="MDHAR3-like_C"/>
</dbReference>
<feature type="domain" description="Monodehydroascorbate reductase 3-like C-terminal" evidence="12">
    <location>
        <begin position="359"/>
        <end position="442"/>
    </location>
</feature>
<dbReference type="Proteomes" id="UP000077202">
    <property type="component" value="Unassembled WGS sequence"/>
</dbReference>
<keyword evidence="10" id="KW-0472">Membrane</keyword>
<evidence type="ECO:0000256" key="10">
    <source>
        <dbReference type="SAM" id="Phobius"/>
    </source>
</evidence>
<protein>
    <recommendedName>
        <fullName evidence="8">monodehydroascorbate reductase (NADH)</fullName>
        <ecNumber evidence="8">1.6.5.4</ecNumber>
    </recommendedName>
</protein>
<gene>
    <name evidence="13" type="ORF">AXG93_1440s1020</name>
</gene>
<dbReference type="InterPro" id="IPR023753">
    <property type="entry name" value="FAD/NAD-binding_dom"/>
</dbReference>
<keyword evidence="6" id="KW-0520">NAD</keyword>
<evidence type="ECO:0000256" key="6">
    <source>
        <dbReference type="ARBA" id="ARBA00023027"/>
    </source>
</evidence>
<dbReference type="EMBL" id="LVLJ01001998">
    <property type="protein sequence ID" value="OAE27046.1"/>
    <property type="molecule type" value="Genomic_DNA"/>
</dbReference>
<accession>A0A176W4D1</accession>
<dbReference type="Pfam" id="PF07992">
    <property type="entry name" value="Pyr_redox_2"/>
    <property type="match status" value="1"/>
</dbReference>